<reference evidence="1 2" key="1">
    <citation type="submission" date="2024-02" db="EMBL/GenBank/DDBJ databases">
        <title>Deinococcus xinjiangensis NBRC 107630.</title>
        <authorList>
            <person name="Ichikawa N."/>
            <person name="Katano-Makiyama Y."/>
            <person name="Hidaka K."/>
        </authorList>
    </citation>
    <scope>NUCLEOTIDE SEQUENCE [LARGE SCALE GENOMIC DNA]</scope>
    <source>
        <strain evidence="1 2">NBRC 107630</strain>
    </source>
</reference>
<proteinExistence type="predicted"/>
<dbReference type="RefSeq" id="WP_353542657.1">
    <property type="nucleotide sequence ID" value="NZ_BAABRN010000028.1"/>
</dbReference>
<comment type="caution">
    <text evidence="1">The sequence shown here is derived from an EMBL/GenBank/DDBJ whole genome shotgun (WGS) entry which is preliminary data.</text>
</comment>
<name>A0ABP9VH79_9DEIO</name>
<evidence type="ECO:0008006" key="3">
    <source>
        <dbReference type="Google" id="ProtNLM"/>
    </source>
</evidence>
<organism evidence="1 2">
    <name type="scientific">Deinococcus xinjiangensis</name>
    <dbReference type="NCBI Taxonomy" id="457454"/>
    <lineage>
        <taxon>Bacteria</taxon>
        <taxon>Thermotogati</taxon>
        <taxon>Deinococcota</taxon>
        <taxon>Deinococci</taxon>
        <taxon>Deinococcales</taxon>
        <taxon>Deinococcaceae</taxon>
        <taxon>Deinococcus</taxon>
    </lineage>
</organism>
<evidence type="ECO:0000313" key="1">
    <source>
        <dbReference type="EMBL" id="GAA5502688.1"/>
    </source>
</evidence>
<evidence type="ECO:0000313" key="2">
    <source>
        <dbReference type="Proteomes" id="UP001458946"/>
    </source>
</evidence>
<dbReference type="EMBL" id="BAABRN010000028">
    <property type="protein sequence ID" value="GAA5502688.1"/>
    <property type="molecule type" value="Genomic_DNA"/>
</dbReference>
<sequence length="158" mass="18449">MNKFDFLARNDVTPQNLLETLRCAYIDAELDDDGDVVIKDHLFVYVLVDKEEHLVKLITAFPVGVIPDDVKFDFLNELGKYRCATFAMKQLHDEYLVHAHYEILYKGGLLKTQFVHACKDFMDITRLALYQERLTFAPQGLPDRELHMRRRGRKESDA</sequence>
<keyword evidence="2" id="KW-1185">Reference proteome</keyword>
<accession>A0ABP9VH79</accession>
<protein>
    <recommendedName>
        <fullName evidence="3">Sensory transduction regulator</fullName>
    </recommendedName>
</protein>
<dbReference type="Proteomes" id="UP001458946">
    <property type="component" value="Unassembled WGS sequence"/>
</dbReference>
<gene>
    <name evidence="1" type="ORF">Dxin01_02432</name>
</gene>